<proteinExistence type="predicted"/>
<organism evidence="2 3">
    <name type="scientific">Botryotinia fuckeliana (strain T4)</name>
    <name type="common">Noble rot fungus</name>
    <name type="synonym">Botrytis cinerea</name>
    <dbReference type="NCBI Taxonomy" id="999810"/>
    <lineage>
        <taxon>Eukaryota</taxon>
        <taxon>Fungi</taxon>
        <taxon>Dikarya</taxon>
        <taxon>Ascomycota</taxon>
        <taxon>Pezizomycotina</taxon>
        <taxon>Leotiomycetes</taxon>
        <taxon>Helotiales</taxon>
        <taxon>Sclerotiniaceae</taxon>
        <taxon>Botrytis</taxon>
    </lineage>
</organism>
<dbReference type="EMBL" id="FQ790344">
    <property type="protein sequence ID" value="CCD52679.1"/>
    <property type="molecule type" value="Genomic_DNA"/>
</dbReference>
<evidence type="ECO:0000313" key="2">
    <source>
        <dbReference type="EMBL" id="CCD52679.1"/>
    </source>
</evidence>
<protein>
    <submittedName>
        <fullName evidence="2">Uncharacterized protein</fullName>
    </submittedName>
</protein>
<reference evidence="3" key="1">
    <citation type="journal article" date="2011" name="PLoS Genet.">
        <title>Genomic analysis of the necrotrophic fungal pathogens Sclerotinia sclerotiorum and Botrytis cinerea.</title>
        <authorList>
            <person name="Amselem J."/>
            <person name="Cuomo C.A."/>
            <person name="van Kan J.A."/>
            <person name="Viaud M."/>
            <person name="Benito E.P."/>
            <person name="Couloux A."/>
            <person name="Coutinho P.M."/>
            <person name="de Vries R.P."/>
            <person name="Dyer P.S."/>
            <person name="Fillinger S."/>
            <person name="Fournier E."/>
            <person name="Gout L."/>
            <person name="Hahn M."/>
            <person name="Kohn L."/>
            <person name="Lapalu N."/>
            <person name="Plummer K.M."/>
            <person name="Pradier J.M."/>
            <person name="Quevillon E."/>
            <person name="Sharon A."/>
            <person name="Simon A."/>
            <person name="ten Have A."/>
            <person name="Tudzynski B."/>
            <person name="Tudzynski P."/>
            <person name="Wincker P."/>
            <person name="Andrew M."/>
            <person name="Anthouard V."/>
            <person name="Beever R.E."/>
            <person name="Beffa R."/>
            <person name="Benoit I."/>
            <person name="Bouzid O."/>
            <person name="Brault B."/>
            <person name="Chen Z."/>
            <person name="Choquer M."/>
            <person name="Collemare J."/>
            <person name="Cotton P."/>
            <person name="Danchin E.G."/>
            <person name="Da Silva C."/>
            <person name="Gautier A."/>
            <person name="Giraud C."/>
            <person name="Giraud T."/>
            <person name="Gonzalez C."/>
            <person name="Grossetete S."/>
            <person name="Guldener U."/>
            <person name="Henrissat B."/>
            <person name="Howlett B.J."/>
            <person name="Kodira C."/>
            <person name="Kretschmer M."/>
            <person name="Lappartient A."/>
            <person name="Leroch M."/>
            <person name="Levis C."/>
            <person name="Mauceli E."/>
            <person name="Neuveglise C."/>
            <person name="Oeser B."/>
            <person name="Pearson M."/>
            <person name="Poulain J."/>
            <person name="Poussereau N."/>
            <person name="Quesneville H."/>
            <person name="Rascle C."/>
            <person name="Schumacher J."/>
            <person name="Segurens B."/>
            <person name="Sexton A."/>
            <person name="Silva E."/>
            <person name="Sirven C."/>
            <person name="Soanes D.M."/>
            <person name="Talbot N.J."/>
            <person name="Templeton M."/>
            <person name="Yandava C."/>
            <person name="Yarden O."/>
            <person name="Zeng Q."/>
            <person name="Rollins J.A."/>
            <person name="Lebrun M.H."/>
            <person name="Dickman M."/>
        </authorList>
    </citation>
    <scope>NUCLEOTIDE SEQUENCE [LARGE SCALE GENOMIC DNA]</scope>
    <source>
        <strain evidence="3">T4</strain>
    </source>
</reference>
<dbReference type="Proteomes" id="UP000008177">
    <property type="component" value="Unplaced contigs"/>
</dbReference>
<evidence type="ECO:0000313" key="3">
    <source>
        <dbReference type="Proteomes" id="UP000008177"/>
    </source>
</evidence>
<evidence type="ECO:0000256" key="1">
    <source>
        <dbReference type="SAM" id="MobiDB-lite"/>
    </source>
</evidence>
<gene>
    <name evidence="2" type="ORF">BofuT4_uP001260.1</name>
</gene>
<name>G2YM31_BOTF4</name>
<dbReference type="HOGENOM" id="CLU_2454479_0_0_1"/>
<feature type="compositionally biased region" description="Polar residues" evidence="1">
    <location>
        <begin position="78"/>
        <end position="89"/>
    </location>
</feature>
<dbReference type="AlphaFoldDB" id="G2YM31"/>
<dbReference type="InParanoid" id="G2YM31"/>
<sequence>MQANVYPVKGFVKQNCHCPSDYCTMPTPMLQNVNRIGRAAWTFQCWSSHAPIIAASKFLLKYIGGTRNQRGKNVPMHTRTSSTLNFSRP</sequence>
<feature type="region of interest" description="Disordered" evidence="1">
    <location>
        <begin position="70"/>
        <end position="89"/>
    </location>
</feature>
<accession>G2YM31</accession>